<organism evidence="2 3">
    <name type="scientific">Streptosporangium saharense</name>
    <dbReference type="NCBI Taxonomy" id="1706840"/>
    <lineage>
        <taxon>Bacteria</taxon>
        <taxon>Bacillati</taxon>
        <taxon>Actinomycetota</taxon>
        <taxon>Actinomycetes</taxon>
        <taxon>Streptosporangiales</taxon>
        <taxon>Streptosporangiaceae</taxon>
        <taxon>Streptosporangium</taxon>
    </lineage>
</organism>
<evidence type="ECO:0000313" key="2">
    <source>
        <dbReference type="EMBL" id="MBB4920093.1"/>
    </source>
</evidence>
<dbReference type="Proteomes" id="UP000552644">
    <property type="component" value="Unassembled WGS sequence"/>
</dbReference>
<name>A0A7W7QV62_9ACTN</name>
<keyword evidence="1" id="KW-0812">Transmembrane</keyword>
<accession>A0A7W7QV62</accession>
<sequence>MPFTPSHVAAVLPLISSARTRKVLDPWALALGTMVPDLPIFLPFLPNYGIWHSVPGAFTLDLLAVLVLFAVFHGLLRDPLTALLPASLAGRAASLAPRYEIGLLPAVAAGGVVGSLTHLLWDSFTHHYGLQIWGWSWLATPLVGQVPAFRVLQYLSSVVGLTLVVWWSWRGLARMAPVAVPERLVLSTPVRLGVILAAVAATLGGAAVWPVLFPPRGGTELITRLGAGTLAGLGTLLVVYAVMWQLRKAVAVFQDA</sequence>
<evidence type="ECO:0000313" key="3">
    <source>
        <dbReference type="Proteomes" id="UP000552644"/>
    </source>
</evidence>
<keyword evidence="1" id="KW-0472">Membrane</keyword>
<reference evidence="2 3" key="1">
    <citation type="submission" date="2020-08" db="EMBL/GenBank/DDBJ databases">
        <title>Genomic Encyclopedia of Type Strains, Phase III (KMG-III): the genomes of soil and plant-associated and newly described type strains.</title>
        <authorList>
            <person name="Whitman W."/>
        </authorList>
    </citation>
    <scope>NUCLEOTIDE SEQUENCE [LARGE SCALE GENOMIC DNA]</scope>
    <source>
        <strain evidence="2 3">CECT 8840</strain>
    </source>
</reference>
<dbReference type="EMBL" id="JACHJP010000012">
    <property type="protein sequence ID" value="MBB4920093.1"/>
    <property type="molecule type" value="Genomic_DNA"/>
</dbReference>
<dbReference type="Pfam" id="PF13803">
    <property type="entry name" value="DUF4184"/>
    <property type="match status" value="1"/>
</dbReference>
<keyword evidence="1" id="KW-1133">Transmembrane helix</keyword>
<gene>
    <name evidence="2" type="ORF">FHS44_007237</name>
</gene>
<feature type="transmembrane region" description="Helical" evidence="1">
    <location>
        <begin position="151"/>
        <end position="169"/>
    </location>
</feature>
<keyword evidence="3" id="KW-1185">Reference proteome</keyword>
<evidence type="ECO:0000256" key="1">
    <source>
        <dbReference type="SAM" id="Phobius"/>
    </source>
</evidence>
<feature type="transmembrane region" description="Helical" evidence="1">
    <location>
        <begin position="57"/>
        <end position="76"/>
    </location>
</feature>
<dbReference type="AlphaFoldDB" id="A0A7W7QV62"/>
<comment type="caution">
    <text evidence="2">The sequence shown here is derived from an EMBL/GenBank/DDBJ whole genome shotgun (WGS) entry which is preliminary data.</text>
</comment>
<feature type="transmembrane region" description="Helical" evidence="1">
    <location>
        <begin position="190"/>
        <end position="209"/>
    </location>
</feature>
<protein>
    <recommendedName>
        <fullName evidence="4">DUF4184 domain-containing protein</fullName>
    </recommendedName>
</protein>
<feature type="transmembrane region" description="Helical" evidence="1">
    <location>
        <begin position="221"/>
        <end position="243"/>
    </location>
</feature>
<evidence type="ECO:0008006" key="4">
    <source>
        <dbReference type="Google" id="ProtNLM"/>
    </source>
</evidence>
<proteinExistence type="predicted"/>
<feature type="transmembrane region" description="Helical" evidence="1">
    <location>
        <begin position="101"/>
        <end position="121"/>
    </location>
</feature>
<dbReference type="RefSeq" id="WP_184723596.1">
    <property type="nucleotide sequence ID" value="NZ_JACHJP010000012.1"/>
</dbReference>
<dbReference type="InterPro" id="IPR025238">
    <property type="entry name" value="DUF4184"/>
</dbReference>